<dbReference type="CDD" id="cd03273">
    <property type="entry name" value="ABC_SMC2_euk"/>
    <property type="match status" value="1"/>
</dbReference>
<evidence type="ECO:0000256" key="6">
    <source>
        <dbReference type="ARBA" id="ARBA00022840"/>
    </source>
</evidence>
<keyword evidence="10" id="KW-0131">Cell cycle</keyword>
<gene>
    <name evidence="15" type="ORF">BB558_002143</name>
</gene>
<keyword evidence="8" id="KW-0226">DNA condensation</keyword>
<sequence length="1380" mass="156420">MHVEELIIDGFKSYASRTHIKGWDPEFNAITGLNGSGKSNVLDAFCFVLGIKNYKLLRSNNIIDLIYKKGQAGITKASVTVVFNNIDKKNSPPGYETYHQINLTRQIMIGGKSKYMINGHNAQEQAVANMLQAVQLNINNPHFLIMQGKITQILKEEITPKFDKLRAEKQGFLEYQKLSTESDRLQRLVSAYEYTKTEEKIMANQNITESNSINLRNYCERLEELNNETSNISKSKDEITLKIKKDISKNNELHQKQLEMDDLSKQMVKIKTKLDISEKSLTEEKNLGLELLNSIKNAEKSFVEYESKYNMCQSKYEEKKSELDSQLLQMKQLSQLVQSLTTGVTTEENLDGGFLQQLQEAKDSFANAKIIIDQNIIKVKMLSSEKSEISSKMKAAHKEIQTLLDKKSALKLKIETLTKKRDSLDYNQKAVQELSSLAQSKLAEIESIQNDRRISSALSSVKLNYTDPEPGFDRNKVKGSIAQLIKLDEKAIHASQALEVCAGGRLYNVVVDTDSTGAKLLDKGMLKKRVTIIPLNKIRPYKASENVIKTAKSLAPGKTDIALSFVGYDKDVEAAMAFVFGNTLICQDANTAKTVTFHNSVRLKSVTLDGDVYDPSGTLQGGSKPSNSGILEQLSLLNNTRIKLDQALATYNGYKSKIDSLASAKNSFNQLSTQIDLSQHELGLVEEQFKSSVYTKLEKRVQELDLELKVCNDAISEAKKVESESKMMITNIQKDMKDFSTDKDGKLNEMKTKLNEQQKTVSILQKETKKLQKVAQASELEKDEQLSELSQLKEQMKNNSEVVGQLEESIISNEKTLVEIKSKYDIQSVLLGNTQLKMKGYTNELHELDELYKQKTDEATNLNLQIQQLKREVSRIESETQNLIAFRKKLVGNENNSWIPELKHLFGQPGGAFDFVKQDPVLAKKNLSTLKERLSQLVKTTNLTVQSNIEAVETRESSLKNMLKTVIRDRKKIQDTINSLDEYKLEALDRTWKVVNKDFGEIFSELLPGNTARLEPLDGMLLTEGLQVRVNLGGVWKNSLTELSGGQRSLIALSLILSLLQFKPAPMYILDEIDAALDLSHTQNIGRLFKSRFKGSQFIVVSLKEGMFNNANVLFRVRFRNDKNLKYIHLATRGKIYGTKLYNYESRFQVLENLRQSGYNFNIARTFRNLKKIVGSQTIPNEQKPELYTDIETKKSVFSLWKSKPEITIYNRGTRPTKFRWTILLAFGQLIIWINLADISWSHMVDEDESGNEELASPIKRGLISCGLLLFGSFITVSILLYTTRCLHKAKIINYGRDIQFERFSFFGKNKISEIPVASLYSRSLLVTGNGERGLSDGLNHQWILSSKTGGGLGFIFDRRGEFYKPNSLDTIFYRENRPH</sequence>
<dbReference type="Pfam" id="PF06979">
    <property type="entry name" value="TMEM70"/>
    <property type="match status" value="1"/>
</dbReference>
<evidence type="ECO:0000256" key="4">
    <source>
        <dbReference type="ARBA" id="ARBA00022741"/>
    </source>
</evidence>
<keyword evidence="9 11" id="KW-0539">Nucleus</keyword>
<evidence type="ECO:0000256" key="12">
    <source>
        <dbReference type="SAM" id="Coils"/>
    </source>
</evidence>
<dbReference type="GO" id="GO:0051301">
    <property type="term" value="P:cell division"/>
    <property type="evidence" value="ECO:0007669"/>
    <property type="project" value="UniProtKB-KW"/>
</dbReference>
<feature type="transmembrane region" description="Helical" evidence="13">
    <location>
        <begin position="1262"/>
        <end position="1282"/>
    </location>
</feature>
<dbReference type="GO" id="GO:0005694">
    <property type="term" value="C:chromosome"/>
    <property type="evidence" value="ECO:0007669"/>
    <property type="project" value="InterPro"/>
</dbReference>
<dbReference type="PIRSF" id="PIRSF005719">
    <property type="entry name" value="SMC"/>
    <property type="match status" value="1"/>
</dbReference>
<feature type="domain" description="SMC hinge" evidence="14">
    <location>
        <begin position="475"/>
        <end position="596"/>
    </location>
</feature>
<dbReference type="SUPFAM" id="SSF75553">
    <property type="entry name" value="Smc hinge domain"/>
    <property type="match status" value="1"/>
</dbReference>
<dbReference type="Gene3D" id="1.20.1060.20">
    <property type="match status" value="1"/>
</dbReference>
<keyword evidence="4" id="KW-0547">Nucleotide-binding</keyword>
<evidence type="ECO:0000256" key="13">
    <source>
        <dbReference type="SAM" id="Phobius"/>
    </source>
</evidence>
<dbReference type="Gene3D" id="3.30.70.1620">
    <property type="match status" value="1"/>
</dbReference>
<feature type="coiled-coil region" evidence="12">
    <location>
        <begin position="747"/>
        <end position="809"/>
    </location>
</feature>
<dbReference type="Pfam" id="PF02463">
    <property type="entry name" value="SMC_N"/>
    <property type="match status" value="1"/>
</dbReference>
<dbReference type="Pfam" id="PF06470">
    <property type="entry name" value="SMC_hinge"/>
    <property type="match status" value="1"/>
</dbReference>
<dbReference type="InterPro" id="IPR036277">
    <property type="entry name" value="SMC_hinge_sf"/>
</dbReference>
<protein>
    <recommendedName>
        <fullName evidence="11">Structural maintenance of chromosomes protein</fullName>
    </recommendedName>
</protein>
<dbReference type="InterPro" id="IPR045325">
    <property type="entry name" value="TMEM70/TMEM186/TMEM223"/>
</dbReference>
<dbReference type="InterPro" id="IPR024704">
    <property type="entry name" value="SMC"/>
</dbReference>
<feature type="coiled-coil region" evidence="12">
    <location>
        <begin position="838"/>
        <end position="879"/>
    </location>
</feature>
<evidence type="ECO:0000256" key="7">
    <source>
        <dbReference type="ARBA" id="ARBA00023054"/>
    </source>
</evidence>
<evidence type="ECO:0000256" key="11">
    <source>
        <dbReference type="PIRNR" id="PIRNR005719"/>
    </source>
</evidence>
<dbReference type="GO" id="GO:0007059">
    <property type="term" value="P:chromosome segregation"/>
    <property type="evidence" value="ECO:0007669"/>
    <property type="project" value="UniProtKB-ARBA"/>
</dbReference>
<feature type="transmembrane region" description="Helical" evidence="13">
    <location>
        <begin position="1221"/>
        <end position="1242"/>
    </location>
</feature>
<dbReference type="GO" id="GO:0005634">
    <property type="term" value="C:nucleus"/>
    <property type="evidence" value="ECO:0007669"/>
    <property type="project" value="UniProtKB-SubCell"/>
</dbReference>
<keyword evidence="13" id="KW-0812">Transmembrane</keyword>
<dbReference type="InterPro" id="IPR010935">
    <property type="entry name" value="SMC_hinge"/>
</dbReference>
<feature type="coiled-coil region" evidence="12">
    <location>
        <begin position="215"/>
        <end position="273"/>
    </location>
</feature>
<evidence type="ECO:0000256" key="5">
    <source>
        <dbReference type="ARBA" id="ARBA00022776"/>
    </source>
</evidence>
<dbReference type="EMBL" id="MBFU01000136">
    <property type="protein sequence ID" value="PWA01727.1"/>
    <property type="molecule type" value="Genomic_DNA"/>
</dbReference>
<evidence type="ECO:0000256" key="9">
    <source>
        <dbReference type="ARBA" id="ARBA00023242"/>
    </source>
</evidence>
<dbReference type="GO" id="GO:0005524">
    <property type="term" value="F:ATP binding"/>
    <property type="evidence" value="ECO:0007669"/>
    <property type="project" value="UniProtKB-KW"/>
</dbReference>
<dbReference type="InterPro" id="IPR003395">
    <property type="entry name" value="RecF/RecN/SMC_N"/>
</dbReference>
<keyword evidence="6" id="KW-0067">ATP-binding</keyword>
<evidence type="ECO:0000256" key="2">
    <source>
        <dbReference type="ARBA" id="ARBA00005231"/>
    </source>
</evidence>
<dbReference type="Proteomes" id="UP000245591">
    <property type="component" value="Unassembled WGS sequence"/>
</dbReference>
<dbReference type="PANTHER" id="PTHR43977">
    <property type="entry name" value="STRUCTURAL MAINTENANCE OF CHROMOSOMES PROTEIN 3"/>
    <property type="match status" value="1"/>
</dbReference>
<evidence type="ECO:0000256" key="3">
    <source>
        <dbReference type="ARBA" id="ARBA00022618"/>
    </source>
</evidence>
<keyword evidence="13" id="KW-0472">Membrane</keyword>
<dbReference type="GO" id="GO:0030261">
    <property type="term" value="P:chromosome condensation"/>
    <property type="evidence" value="ECO:0007669"/>
    <property type="project" value="UniProtKB-KW"/>
</dbReference>
<evidence type="ECO:0000259" key="14">
    <source>
        <dbReference type="SMART" id="SM00968"/>
    </source>
</evidence>
<proteinExistence type="inferred from homology"/>
<evidence type="ECO:0000256" key="1">
    <source>
        <dbReference type="ARBA" id="ARBA00004123"/>
    </source>
</evidence>
<organism evidence="15 16">
    <name type="scientific">Smittium angustum</name>
    <dbReference type="NCBI Taxonomy" id="133377"/>
    <lineage>
        <taxon>Eukaryota</taxon>
        <taxon>Fungi</taxon>
        <taxon>Fungi incertae sedis</taxon>
        <taxon>Zoopagomycota</taxon>
        <taxon>Kickxellomycotina</taxon>
        <taxon>Harpellomycetes</taxon>
        <taxon>Harpellales</taxon>
        <taxon>Legeriomycetaceae</taxon>
        <taxon>Smittium</taxon>
    </lineage>
</organism>
<comment type="caution">
    <text evidence="15">The sequence shown here is derived from an EMBL/GenBank/DDBJ whole genome shotgun (WGS) entry which is preliminary data.</text>
</comment>
<evidence type="ECO:0000256" key="8">
    <source>
        <dbReference type="ARBA" id="ARBA00023067"/>
    </source>
</evidence>
<keyword evidence="16" id="KW-1185">Reference proteome</keyword>
<dbReference type="InterPro" id="IPR027120">
    <property type="entry name" value="Smc2_ABC"/>
</dbReference>
<comment type="subcellular location">
    <subcellularLocation>
        <location evidence="1 11">Nucleus</location>
    </subcellularLocation>
</comment>
<dbReference type="InterPro" id="IPR027417">
    <property type="entry name" value="P-loop_NTPase"/>
</dbReference>
<dbReference type="GO" id="GO:0016887">
    <property type="term" value="F:ATP hydrolysis activity"/>
    <property type="evidence" value="ECO:0007669"/>
    <property type="project" value="InterPro"/>
</dbReference>
<accession>A0A2U1J9G0</accession>
<dbReference type="SUPFAM" id="SSF52540">
    <property type="entry name" value="P-loop containing nucleoside triphosphate hydrolases"/>
    <property type="match status" value="1"/>
</dbReference>
<keyword evidence="13" id="KW-1133">Transmembrane helix</keyword>
<keyword evidence="3" id="KW-0132">Cell division</keyword>
<dbReference type="Gene3D" id="3.40.50.300">
    <property type="entry name" value="P-loop containing nucleotide triphosphate hydrolases"/>
    <property type="match status" value="2"/>
</dbReference>
<evidence type="ECO:0000313" key="16">
    <source>
        <dbReference type="Proteomes" id="UP000245591"/>
    </source>
</evidence>
<name>A0A2U1J9G0_SMIAN</name>
<keyword evidence="7 12" id="KW-0175">Coiled coil</keyword>
<comment type="similarity">
    <text evidence="2">Belongs to the SMC family. SMC2 subfamily.</text>
</comment>
<feature type="coiled-coil region" evidence="12">
    <location>
        <begin position="393"/>
        <end position="451"/>
    </location>
</feature>
<reference evidence="15 16" key="1">
    <citation type="journal article" date="2018" name="MBio">
        <title>Comparative Genomics Reveals the Core Gene Toolbox for the Fungus-Insect Symbiosis.</title>
        <authorList>
            <person name="Wang Y."/>
            <person name="Stata M."/>
            <person name="Wang W."/>
            <person name="Stajich J.E."/>
            <person name="White M.M."/>
            <person name="Moncalvo J.M."/>
        </authorList>
    </citation>
    <scope>NUCLEOTIDE SEQUENCE [LARGE SCALE GENOMIC DNA]</scope>
    <source>
        <strain evidence="15 16">AUS-126-30</strain>
    </source>
</reference>
<evidence type="ECO:0000256" key="10">
    <source>
        <dbReference type="ARBA" id="ARBA00023306"/>
    </source>
</evidence>
<dbReference type="SMART" id="SM00968">
    <property type="entry name" value="SMC_hinge"/>
    <property type="match status" value="1"/>
</dbReference>
<keyword evidence="5" id="KW-0498">Mitosis</keyword>
<evidence type="ECO:0000313" key="15">
    <source>
        <dbReference type="EMBL" id="PWA01727.1"/>
    </source>
</evidence>